<dbReference type="InterPro" id="IPR007855">
    <property type="entry name" value="RDRP"/>
</dbReference>
<proteinExistence type="inferred from homology"/>
<comment type="similarity">
    <text evidence="1">Belongs to the RdRP family.</text>
</comment>
<keyword evidence="1" id="KW-0548">Nucleotidyltransferase</keyword>
<keyword evidence="1" id="KW-0694">RNA-binding</keyword>
<dbReference type="GO" id="GO:0031380">
    <property type="term" value="C:nuclear RNA-directed RNA polymerase complex"/>
    <property type="evidence" value="ECO:0007669"/>
    <property type="project" value="TreeGrafter"/>
</dbReference>
<organism evidence="4 5">
    <name type="scientific">Mycena citricolor</name>
    <dbReference type="NCBI Taxonomy" id="2018698"/>
    <lineage>
        <taxon>Eukaryota</taxon>
        <taxon>Fungi</taxon>
        <taxon>Dikarya</taxon>
        <taxon>Basidiomycota</taxon>
        <taxon>Agaricomycotina</taxon>
        <taxon>Agaricomycetes</taxon>
        <taxon>Agaricomycetidae</taxon>
        <taxon>Agaricales</taxon>
        <taxon>Marasmiineae</taxon>
        <taxon>Mycenaceae</taxon>
        <taxon>Mycena</taxon>
    </lineage>
</organism>
<comment type="caution">
    <text evidence="4">The sequence shown here is derived from an EMBL/GenBank/DDBJ whole genome shotgun (WGS) entry which is preliminary data.</text>
</comment>
<reference evidence="4" key="1">
    <citation type="submission" date="2023-11" db="EMBL/GenBank/DDBJ databases">
        <authorList>
            <person name="De Vega J J."/>
            <person name="De Vega J J."/>
        </authorList>
    </citation>
    <scope>NUCLEOTIDE SEQUENCE</scope>
</reference>
<feature type="domain" description="RDRP core" evidence="3">
    <location>
        <begin position="375"/>
        <end position="838"/>
    </location>
</feature>
<dbReference type="PANTHER" id="PTHR23079">
    <property type="entry name" value="RNA-DEPENDENT RNA POLYMERASE"/>
    <property type="match status" value="1"/>
</dbReference>
<protein>
    <recommendedName>
        <fullName evidence="1">RNA-dependent RNA polymerase</fullName>
        <ecNumber evidence="1">2.7.7.48</ecNumber>
    </recommendedName>
</protein>
<dbReference type="InterPro" id="IPR057596">
    <property type="entry name" value="RDRP_core"/>
</dbReference>
<dbReference type="EC" id="2.7.7.48" evidence="1"/>
<feature type="compositionally biased region" description="Polar residues" evidence="2">
    <location>
        <begin position="1"/>
        <end position="12"/>
    </location>
</feature>
<comment type="catalytic activity">
    <reaction evidence="1">
        <text>RNA(n) + a ribonucleoside 5'-triphosphate = RNA(n+1) + diphosphate</text>
        <dbReference type="Rhea" id="RHEA:21248"/>
        <dbReference type="Rhea" id="RHEA-COMP:14527"/>
        <dbReference type="Rhea" id="RHEA-COMP:17342"/>
        <dbReference type="ChEBI" id="CHEBI:33019"/>
        <dbReference type="ChEBI" id="CHEBI:61557"/>
        <dbReference type="ChEBI" id="CHEBI:140395"/>
        <dbReference type="EC" id="2.7.7.48"/>
    </reaction>
</comment>
<keyword evidence="5" id="KW-1185">Reference proteome</keyword>
<evidence type="ECO:0000256" key="2">
    <source>
        <dbReference type="SAM" id="MobiDB-lite"/>
    </source>
</evidence>
<gene>
    <name evidence="4" type="ORF">MYCIT1_LOCUS7529</name>
</gene>
<dbReference type="Pfam" id="PF05183">
    <property type="entry name" value="RdRP"/>
    <property type="match status" value="1"/>
</dbReference>
<evidence type="ECO:0000259" key="3">
    <source>
        <dbReference type="Pfam" id="PF05183"/>
    </source>
</evidence>
<feature type="compositionally biased region" description="Acidic residues" evidence="2">
    <location>
        <begin position="14"/>
        <end position="24"/>
    </location>
</feature>
<evidence type="ECO:0000313" key="4">
    <source>
        <dbReference type="EMBL" id="CAK5266049.1"/>
    </source>
</evidence>
<dbReference type="GO" id="GO:0003723">
    <property type="term" value="F:RNA binding"/>
    <property type="evidence" value="ECO:0007669"/>
    <property type="project" value="UniProtKB-KW"/>
</dbReference>
<feature type="region of interest" description="Disordered" evidence="2">
    <location>
        <begin position="1"/>
        <end position="221"/>
    </location>
</feature>
<dbReference type="EMBL" id="CAVNYO010000105">
    <property type="protein sequence ID" value="CAK5266049.1"/>
    <property type="molecule type" value="Genomic_DNA"/>
</dbReference>
<evidence type="ECO:0000313" key="5">
    <source>
        <dbReference type="Proteomes" id="UP001295794"/>
    </source>
</evidence>
<feature type="compositionally biased region" description="Basic and acidic residues" evidence="2">
    <location>
        <begin position="727"/>
        <end position="738"/>
    </location>
</feature>
<evidence type="ECO:0000256" key="1">
    <source>
        <dbReference type="RuleBase" id="RU363098"/>
    </source>
</evidence>
<accession>A0AAD2JWM1</accession>
<keyword evidence="1" id="KW-0808">Transferase</keyword>
<dbReference type="Proteomes" id="UP001295794">
    <property type="component" value="Unassembled WGS sequence"/>
</dbReference>
<feature type="compositionally biased region" description="Low complexity" evidence="2">
    <location>
        <begin position="172"/>
        <end position="188"/>
    </location>
</feature>
<feature type="compositionally biased region" description="Low complexity" evidence="2">
    <location>
        <begin position="147"/>
        <end position="158"/>
    </location>
</feature>
<feature type="compositionally biased region" description="Acidic residues" evidence="2">
    <location>
        <begin position="701"/>
        <end position="726"/>
    </location>
</feature>
<dbReference type="GO" id="GO:0030422">
    <property type="term" value="P:siRNA processing"/>
    <property type="evidence" value="ECO:0007669"/>
    <property type="project" value="TreeGrafter"/>
</dbReference>
<dbReference type="AlphaFoldDB" id="A0AAD2JWM1"/>
<dbReference type="GO" id="GO:0003968">
    <property type="term" value="F:RNA-directed RNA polymerase activity"/>
    <property type="evidence" value="ECO:0007669"/>
    <property type="project" value="UniProtKB-KW"/>
</dbReference>
<sequence>MPSNASRSSLGSNFDDDFELDEDGWNILQELEANASQASSSASPTRTRFSAEAWRLRSPRVDNTPATPSTNRRAAALQDRTPATPSPAVRQSASGVSRALAQSLDSASLQDDGYAVSPHTPLAPLRLFSRGRPQMPPPSHIPERHSLQPTSTQSSLQTDASGDSFFADSRSRTSSMSSADHSSSSQSSPRKRAAGESALFGGSPSKARKLSPDANPRCDPPEPLFSLTSLFEGKHGCELPALIIAHDTTAQKMFDEIGVPLGAQWELARGVVARKWTWKKVVDKLKQHRTLFLTGDANASIKIAPNVVNIMLGRDAKAVSAKELRMWAEVDRESYIRGKVLDGPALGALDGPKENYYGGQIRYGVRLRGKEGKYKLRLEKPTKGRSFRFARVLGSASVLHVSLPDKLVQNEPEQLAAFFSQRFILNGRVFIAIPPKDTNSIYLIETEQGWERSSLKYFGDQRRVSFDSFLKTHNPPALNSNQPFAKYIARFALGLSTSTPVLEFQEASIHFIDDVISSTWKGTGKVPAEQTMTDGCGFINQAGFRIIAARLDYPTPPTAVQGRIGGSKGLWTLHPSNADAEPKIWIRASQRKIRLEGSRREHRIFDLLRASHPPASETRESLSEQSILCLSHNGVPDEVFVKLMLDGLAGSVEPLLDWTPGSRAALWRAVEKAGNVSNSRLQRFAGSQSRVLGLRGRDPEESVENDETEESSLAVEDDDEKDDYDDDNPRSLAEDGRDLAGGPLSLHERTVELIQAGFSPREDEYLNTKLRWIVKNEIAAVVDRCRISLPASTAADGFVIPDPLDVLREGEIYFRASNGMVNAETQECIQTLTGRVIIMTEVYTVIFTWLQSLLDHFRNSPLAAAPPDLDDCFERNVKSVTALETELAFMDPVAAQREFQRHLLTGLKATQVGLYSFFHENAIYKHGYDHPEAILMAHIGNTLLDAGKTGLTLKDEVFQAHRSRHGERIRLSGWKDHGRADGDRFLLRKLMDEGRAMGDELLRKFDIDCGRLTGDSYQAFSKDLALLLPWKNALAKAEKANKTCAPWAQSYAEDLDLLKKRVDQAHVKFRQIKAAGDQYGTNNQPNRQTVLLKAQALFQHDEDPDDVELRLIDSRQRKILKASYAYSRQTGFGFDMAFRELCQIKAESTTGGNAPVSRLFDEVKSVSRAAARATKDGDCSIDELWS</sequence>
<feature type="region of interest" description="Disordered" evidence="2">
    <location>
        <begin position="692"/>
        <end position="743"/>
    </location>
</feature>
<dbReference type="PANTHER" id="PTHR23079:SF55">
    <property type="entry name" value="RNA-DIRECTED RNA POLYMERASE"/>
    <property type="match status" value="1"/>
</dbReference>
<keyword evidence="1" id="KW-0696">RNA-directed RNA polymerase</keyword>
<feature type="compositionally biased region" description="Low complexity" evidence="2">
    <location>
        <begin position="33"/>
        <end position="43"/>
    </location>
</feature>
<name>A0AAD2JWM1_9AGAR</name>